<protein>
    <submittedName>
        <fullName evidence="5">Helix-turn-helix domain-containing protein</fullName>
    </submittedName>
</protein>
<dbReference type="Gene3D" id="1.10.10.60">
    <property type="entry name" value="Homeodomain-like"/>
    <property type="match status" value="1"/>
</dbReference>
<evidence type="ECO:0000313" key="6">
    <source>
        <dbReference type="Proteomes" id="UP001597368"/>
    </source>
</evidence>
<sequence>MRSNRRLGTGPGFTVDTVTCADDHRGWSQIEVNDDYRLVLVRSGRFGRMTDGVDGLVDPTMAYLGVPGEEERFAHPAGGDVCTALSLTPALWRSLTGERSGRLRPTVYVDAGVELAHRAFLRAAKGGDAGFALSESLLGLLGTVLRQASHTDEGSAPQVMSVPRSSEVRGRLVSAAREAILADHPAAEGLISLAQLLGASPYRLSRAFTREMGVSLTHYRNRVRVGRALERLEGGVTSLAELAVELGFADQAHLTRTVRSHLGHTPTALRRLLSGRSADER</sequence>
<accession>A0ABW4TF96</accession>
<evidence type="ECO:0000259" key="4">
    <source>
        <dbReference type="PROSITE" id="PS01124"/>
    </source>
</evidence>
<keyword evidence="2" id="KW-0238">DNA-binding</keyword>
<keyword evidence="6" id="KW-1185">Reference proteome</keyword>
<organism evidence="5 6">
    <name type="scientific">Nonomuraea mangrovi</name>
    <dbReference type="NCBI Taxonomy" id="2316207"/>
    <lineage>
        <taxon>Bacteria</taxon>
        <taxon>Bacillati</taxon>
        <taxon>Actinomycetota</taxon>
        <taxon>Actinomycetes</taxon>
        <taxon>Streptosporangiales</taxon>
        <taxon>Streptosporangiaceae</taxon>
        <taxon>Nonomuraea</taxon>
    </lineage>
</organism>
<feature type="domain" description="HTH araC/xylS-type" evidence="4">
    <location>
        <begin position="174"/>
        <end position="272"/>
    </location>
</feature>
<dbReference type="InterPro" id="IPR018062">
    <property type="entry name" value="HTH_AraC-typ_CS"/>
</dbReference>
<dbReference type="Proteomes" id="UP001597368">
    <property type="component" value="Unassembled WGS sequence"/>
</dbReference>
<keyword evidence="3" id="KW-0804">Transcription</keyword>
<evidence type="ECO:0000313" key="5">
    <source>
        <dbReference type="EMBL" id="MFD1940003.1"/>
    </source>
</evidence>
<gene>
    <name evidence="5" type="ORF">ACFSKW_51955</name>
</gene>
<dbReference type="PROSITE" id="PS00041">
    <property type="entry name" value="HTH_ARAC_FAMILY_1"/>
    <property type="match status" value="1"/>
</dbReference>
<dbReference type="InterPro" id="IPR018060">
    <property type="entry name" value="HTH_AraC"/>
</dbReference>
<dbReference type="PANTHER" id="PTHR46796">
    <property type="entry name" value="HTH-TYPE TRANSCRIPTIONAL ACTIVATOR RHAS-RELATED"/>
    <property type="match status" value="1"/>
</dbReference>
<dbReference type="SMART" id="SM00342">
    <property type="entry name" value="HTH_ARAC"/>
    <property type="match status" value="1"/>
</dbReference>
<dbReference type="InterPro" id="IPR050204">
    <property type="entry name" value="AraC_XylS_family_regulators"/>
</dbReference>
<dbReference type="PANTHER" id="PTHR46796:SF12">
    <property type="entry name" value="HTH-TYPE DNA-BINDING TRANSCRIPTIONAL ACTIVATOR EUTR"/>
    <property type="match status" value="1"/>
</dbReference>
<proteinExistence type="predicted"/>
<dbReference type="SUPFAM" id="SSF46689">
    <property type="entry name" value="Homeodomain-like"/>
    <property type="match status" value="2"/>
</dbReference>
<dbReference type="InterPro" id="IPR009057">
    <property type="entry name" value="Homeodomain-like_sf"/>
</dbReference>
<dbReference type="RefSeq" id="WP_379582803.1">
    <property type="nucleotide sequence ID" value="NZ_JBHUFV010000098.1"/>
</dbReference>
<dbReference type="EMBL" id="JBHUFV010000098">
    <property type="protein sequence ID" value="MFD1940003.1"/>
    <property type="molecule type" value="Genomic_DNA"/>
</dbReference>
<evidence type="ECO:0000256" key="2">
    <source>
        <dbReference type="ARBA" id="ARBA00023125"/>
    </source>
</evidence>
<dbReference type="PROSITE" id="PS01124">
    <property type="entry name" value="HTH_ARAC_FAMILY_2"/>
    <property type="match status" value="1"/>
</dbReference>
<name>A0ABW4TF96_9ACTN</name>
<keyword evidence="1" id="KW-0805">Transcription regulation</keyword>
<evidence type="ECO:0000256" key="1">
    <source>
        <dbReference type="ARBA" id="ARBA00023015"/>
    </source>
</evidence>
<comment type="caution">
    <text evidence="5">The sequence shown here is derived from an EMBL/GenBank/DDBJ whole genome shotgun (WGS) entry which is preliminary data.</text>
</comment>
<evidence type="ECO:0000256" key="3">
    <source>
        <dbReference type="ARBA" id="ARBA00023163"/>
    </source>
</evidence>
<reference evidence="6" key="1">
    <citation type="journal article" date="2019" name="Int. J. Syst. Evol. Microbiol.">
        <title>The Global Catalogue of Microorganisms (GCM) 10K type strain sequencing project: providing services to taxonomists for standard genome sequencing and annotation.</title>
        <authorList>
            <consortium name="The Broad Institute Genomics Platform"/>
            <consortium name="The Broad Institute Genome Sequencing Center for Infectious Disease"/>
            <person name="Wu L."/>
            <person name="Ma J."/>
        </authorList>
    </citation>
    <scope>NUCLEOTIDE SEQUENCE [LARGE SCALE GENOMIC DNA]</scope>
    <source>
        <strain evidence="6">ICMP 6774ER</strain>
    </source>
</reference>
<dbReference type="Pfam" id="PF12833">
    <property type="entry name" value="HTH_18"/>
    <property type="match status" value="1"/>
</dbReference>